<sequence>MEQHINIGHAQQTMLNPTSGENIKNLACTKAKQLSEEIFRNLAYCIGFFTDVYLILSDGENKFILFQNYDRSILASVCKVQVEELNFASIRSAEVQQRLSLVDICLMLGFARDELPTFHTKVAEIADAGGNAESKKRKGYEEMPHSQRKRSTPRLAD</sequence>
<organism evidence="2">
    <name type="scientific">Albugo laibachii Nc14</name>
    <dbReference type="NCBI Taxonomy" id="890382"/>
    <lineage>
        <taxon>Eukaryota</taxon>
        <taxon>Sar</taxon>
        <taxon>Stramenopiles</taxon>
        <taxon>Oomycota</taxon>
        <taxon>Peronosporomycetes</taxon>
        <taxon>Albuginales</taxon>
        <taxon>Albuginaceae</taxon>
        <taxon>Albugo</taxon>
    </lineage>
</organism>
<accession>F0WS83</accession>
<protein>
    <submittedName>
        <fullName evidence="2">AlNc14C226G9221 protein</fullName>
    </submittedName>
</protein>
<feature type="compositionally biased region" description="Basic residues" evidence="1">
    <location>
        <begin position="146"/>
        <end position="157"/>
    </location>
</feature>
<reference evidence="2" key="1">
    <citation type="journal article" date="2011" name="PLoS Biol.">
        <title>Gene gain and loss during evolution of obligate parasitism in the white rust pathogen of Arabidopsis thaliana.</title>
        <authorList>
            <person name="Kemen E."/>
            <person name="Gardiner A."/>
            <person name="Schultz-Larsen T."/>
            <person name="Kemen A.C."/>
            <person name="Balmuth A.L."/>
            <person name="Robert-Seilaniantz A."/>
            <person name="Bailey K."/>
            <person name="Holub E."/>
            <person name="Studholme D.J."/>
            <person name="Maclean D."/>
            <person name="Jones J.D."/>
        </authorList>
    </citation>
    <scope>NUCLEOTIDE SEQUENCE</scope>
</reference>
<reference evidence="2" key="2">
    <citation type="submission" date="2011-02" db="EMBL/GenBank/DDBJ databases">
        <authorList>
            <person name="MacLean D."/>
        </authorList>
    </citation>
    <scope>NUCLEOTIDE SEQUENCE</scope>
</reference>
<evidence type="ECO:0000313" key="2">
    <source>
        <dbReference type="EMBL" id="CCA24201.1"/>
    </source>
</evidence>
<feature type="region of interest" description="Disordered" evidence="1">
    <location>
        <begin position="129"/>
        <end position="157"/>
    </location>
</feature>
<dbReference type="AlphaFoldDB" id="F0WS83"/>
<proteinExistence type="predicted"/>
<dbReference type="EMBL" id="FR824271">
    <property type="protein sequence ID" value="CCA24201.1"/>
    <property type="molecule type" value="Genomic_DNA"/>
</dbReference>
<dbReference type="HOGENOM" id="CLU_1681140_0_0_1"/>
<evidence type="ECO:0000256" key="1">
    <source>
        <dbReference type="SAM" id="MobiDB-lite"/>
    </source>
</evidence>
<name>F0WS83_9STRA</name>
<gene>
    <name evidence="2" type="primary">AlNc14C226G9221</name>
    <name evidence="2" type="ORF">ALNC14_103450</name>
</gene>